<sequence length="250" mass="29143">MFKVERQKLLLNFLQTKEMFNMNEIMEFVKPYHIKYVLLRRDLQELAAKNYITLSYGVVKWNNQINVEDTSRLEKLNINYEAKKIIAKTAQQLINDKDVIFVGAGTTCEEFIRQITKYVKIITNSKFVYEEALKNKQIADAVLLGGRLRKRSDAFIGTFTEKALEIETFYKAFISVTNVDMEGKLYNNNETEASLETKVLDMASISYIISDSSKFNSIGFFDFYHAKNIDYFVCEKLPEINPEFKSKFII</sequence>
<evidence type="ECO:0000259" key="2">
    <source>
        <dbReference type="Pfam" id="PF00455"/>
    </source>
</evidence>
<dbReference type="OrthoDB" id="390201at2"/>
<gene>
    <name evidence="3" type="ORF">P344_05745</name>
</gene>
<dbReference type="AlphaFoldDB" id="W0GM45"/>
<dbReference type="Gene3D" id="3.40.50.1360">
    <property type="match status" value="1"/>
</dbReference>
<evidence type="ECO:0000313" key="3">
    <source>
        <dbReference type="EMBL" id="AHI58457.1"/>
    </source>
</evidence>
<evidence type="ECO:0000313" key="4">
    <source>
        <dbReference type="Proteomes" id="UP000019260"/>
    </source>
</evidence>
<dbReference type="KEGG" id="smia:P344_05745"/>
<dbReference type="EMBL" id="CP006720">
    <property type="protein sequence ID" value="AHI58457.1"/>
    <property type="molecule type" value="Genomic_DNA"/>
</dbReference>
<protein>
    <recommendedName>
        <fullName evidence="2">DeoR-like transcriptional repressor C-terminal sensor domain-containing protein</fullName>
    </recommendedName>
</protein>
<dbReference type="PANTHER" id="PTHR30363">
    <property type="entry name" value="HTH-TYPE TRANSCRIPTIONAL REGULATOR SRLR-RELATED"/>
    <property type="match status" value="1"/>
</dbReference>
<dbReference type="Pfam" id="PF00455">
    <property type="entry name" value="DeoRC"/>
    <property type="match status" value="1"/>
</dbReference>
<dbReference type="Proteomes" id="UP000019260">
    <property type="component" value="Chromosome"/>
</dbReference>
<reference evidence="3 4" key="1">
    <citation type="submission" date="2013-09" db="EMBL/GenBank/DDBJ databases">
        <title>Complete genome sequence of Spiroplasma mirum suckling mouse cataract agent.</title>
        <authorList>
            <person name="Landry C.A."/>
            <person name="Bastian F.O."/>
            <person name="Thune R.L."/>
        </authorList>
    </citation>
    <scope>NUCLEOTIDE SEQUENCE [LARGE SCALE GENOMIC DNA]</scope>
    <source>
        <strain evidence="3 4">SMCA</strain>
    </source>
</reference>
<organism evidence="3 4">
    <name type="scientific">Spiroplasma mirum ATCC 29335</name>
    <dbReference type="NCBI Taxonomy" id="838561"/>
    <lineage>
        <taxon>Bacteria</taxon>
        <taxon>Bacillati</taxon>
        <taxon>Mycoplasmatota</taxon>
        <taxon>Mollicutes</taxon>
        <taxon>Entomoplasmatales</taxon>
        <taxon>Spiroplasmataceae</taxon>
        <taxon>Spiroplasma</taxon>
    </lineage>
</organism>
<dbReference type="HOGENOM" id="CLU_060699_1_0_14"/>
<dbReference type="PATRIC" id="fig|838561.3.peg.1098"/>
<dbReference type="KEGG" id="smir:SMM_0959"/>
<dbReference type="STRING" id="838561.P344_05745"/>
<evidence type="ECO:0000256" key="1">
    <source>
        <dbReference type="ARBA" id="ARBA00022491"/>
    </source>
</evidence>
<feature type="domain" description="DeoR-like transcriptional repressor C-terminal sensor" evidence="2">
    <location>
        <begin position="79"/>
        <end position="234"/>
    </location>
</feature>
<dbReference type="InterPro" id="IPR014036">
    <property type="entry name" value="DeoR-like_C"/>
</dbReference>
<accession>W0GM45</accession>
<proteinExistence type="predicted"/>
<dbReference type="InterPro" id="IPR037171">
    <property type="entry name" value="NagB/RpiA_transferase-like"/>
</dbReference>
<name>W0GM45_9MOLU</name>
<dbReference type="InterPro" id="IPR050313">
    <property type="entry name" value="Carb_Metab_HTH_regulators"/>
</dbReference>
<dbReference type="SUPFAM" id="SSF100950">
    <property type="entry name" value="NagB/RpiA/CoA transferase-like"/>
    <property type="match status" value="1"/>
</dbReference>
<dbReference type="PANTHER" id="PTHR30363:SF4">
    <property type="entry name" value="GLYCEROL-3-PHOSPHATE REGULON REPRESSOR"/>
    <property type="match status" value="1"/>
</dbReference>
<dbReference type="eggNOG" id="COG1349">
    <property type="taxonomic scope" value="Bacteria"/>
</dbReference>
<dbReference type="RefSeq" id="WP_025317697.1">
    <property type="nucleotide sequence ID" value="NZ_CP002082.1"/>
</dbReference>
<keyword evidence="1" id="KW-0678">Repressor</keyword>
<dbReference type="SMART" id="SM01134">
    <property type="entry name" value="DeoRC"/>
    <property type="match status" value="1"/>
</dbReference>
<keyword evidence="4" id="KW-1185">Reference proteome</keyword>